<feature type="domain" description="Cupin fold metalloprotein WbuC cupin" evidence="1">
    <location>
        <begin position="6"/>
        <end position="84"/>
    </location>
</feature>
<proteinExistence type="predicted"/>
<evidence type="ECO:0000313" key="3">
    <source>
        <dbReference type="Proteomes" id="UP000031977"/>
    </source>
</evidence>
<dbReference type="SUPFAM" id="SSF51182">
    <property type="entry name" value="RmlC-like cupins"/>
    <property type="match status" value="1"/>
</dbReference>
<accession>A0A0C3DFL3</accession>
<dbReference type="InterPro" id="IPR046058">
    <property type="entry name" value="WbuC_cupin"/>
</dbReference>
<keyword evidence="3" id="KW-1185">Reference proteome</keyword>
<dbReference type="RefSeq" id="WP_041156191.1">
    <property type="nucleotide sequence ID" value="NZ_CBCRVP010000014.1"/>
</dbReference>
<sequence>MKVYSDKSLISLYELAASSPRQRAHLNLHASYDEKVQRLFIALQKGSFVEPHYHELPNQWEMFIVIHGVIRVCQYQANGHLASEVFVGDSQSSKVVEFQPGDIHSVECISETALMLEVKEGPFNPEYAKVPFEIK</sequence>
<dbReference type="EMBL" id="JXOK01000058">
    <property type="protein sequence ID" value="KIN10134.1"/>
    <property type="molecule type" value="Genomic_DNA"/>
</dbReference>
<organism evidence="2 3">
    <name type="scientific">Vibrio mytili</name>
    <dbReference type="NCBI Taxonomy" id="50718"/>
    <lineage>
        <taxon>Bacteria</taxon>
        <taxon>Pseudomonadati</taxon>
        <taxon>Pseudomonadota</taxon>
        <taxon>Gammaproteobacteria</taxon>
        <taxon>Vibrionales</taxon>
        <taxon>Vibrionaceae</taxon>
        <taxon>Vibrio</taxon>
    </lineage>
</organism>
<reference evidence="2 3" key="1">
    <citation type="submission" date="2015-01" db="EMBL/GenBank/DDBJ databases">
        <title>Draft genome of Vibrio mytili type strain CAIM 528.</title>
        <authorList>
            <person name="Gonzalez-Castillo A."/>
            <person name="Gomez-Gil B."/>
            <person name="Enciso-Ibarra J."/>
        </authorList>
    </citation>
    <scope>NUCLEOTIDE SEQUENCE [LARGE SCALE GENOMIC DNA]</scope>
    <source>
        <strain evidence="2 3">CAIM 528</strain>
    </source>
</reference>
<dbReference type="InterPro" id="IPR011051">
    <property type="entry name" value="RmlC_Cupin_sf"/>
</dbReference>
<comment type="caution">
    <text evidence="2">The sequence shown here is derived from an EMBL/GenBank/DDBJ whole genome shotgun (WGS) entry which is preliminary data.</text>
</comment>
<dbReference type="InterPro" id="IPR027565">
    <property type="entry name" value="Cupin_WbuC"/>
</dbReference>
<dbReference type="Pfam" id="PF19480">
    <property type="entry name" value="DUF6016"/>
    <property type="match status" value="1"/>
</dbReference>
<dbReference type="NCBIfam" id="TIGR04366">
    <property type="entry name" value="cupin_WbuC"/>
    <property type="match status" value="1"/>
</dbReference>
<dbReference type="STRING" id="50718.SU60_14790"/>
<name>A0A0C3DFL3_9VIBR</name>
<dbReference type="Proteomes" id="UP000031977">
    <property type="component" value="Unassembled WGS sequence"/>
</dbReference>
<dbReference type="InterPro" id="IPR014710">
    <property type="entry name" value="RmlC-like_jellyroll"/>
</dbReference>
<gene>
    <name evidence="2" type="ORF">SU60_14790</name>
</gene>
<dbReference type="OrthoDB" id="981227at2"/>
<dbReference type="AlphaFoldDB" id="A0A0C3DFL3"/>
<dbReference type="Gene3D" id="2.60.120.10">
    <property type="entry name" value="Jelly Rolls"/>
    <property type="match status" value="1"/>
</dbReference>
<dbReference type="CDD" id="cd07005">
    <property type="entry name" value="cupin_WbuC-like"/>
    <property type="match status" value="1"/>
</dbReference>
<evidence type="ECO:0000313" key="2">
    <source>
        <dbReference type="EMBL" id="KIN10134.1"/>
    </source>
</evidence>
<evidence type="ECO:0000259" key="1">
    <source>
        <dbReference type="Pfam" id="PF19480"/>
    </source>
</evidence>
<protein>
    <submittedName>
        <fullName evidence="2">WbuC</fullName>
    </submittedName>
</protein>